<dbReference type="PANTHER" id="PTHR11207:SF0">
    <property type="entry name" value="RIBONUCLEASE 3"/>
    <property type="match status" value="1"/>
</dbReference>
<evidence type="ECO:0000256" key="2">
    <source>
        <dbReference type="SAM" id="MobiDB-lite"/>
    </source>
</evidence>
<dbReference type="GO" id="GO:0003723">
    <property type="term" value="F:RNA binding"/>
    <property type="evidence" value="ECO:0007669"/>
    <property type="project" value="UniProtKB-KW"/>
</dbReference>
<dbReference type="GO" id="GO:0034475">
    <property type="term" value="P:U4 snRNA 3'-end processing"/>
    <property type="evidence" value="ECO:0007669"/>
    <property type="project" value="TreeGrafter"/>
</dbReference>
<proteinExistence type="predicted"/>
<dbReference type="SMART" id="SM00535">
    <property type="entry name" value="RIBOc"/>
    <property type="match status" value="1"/>
</dbReference>
<dbReference type="PROSITE" id="PS50142">
    <property type="entry name" value="RNASE_3_2"/>
    <property type="match status" value="1"/>
</dbReference>
<gene>
    <name evidence="4" type="ORF">FGG08_003696</name>
</gene>
<dbReference type="GO" id="GO:0004525">
    <property type="term" value="F:ribonuclease III activity"/>
    <property type="evidence" value="ECO:0007669"/>
    <property type="project" value="InterPro"/>
</dbReference>
<evidence type="ECO:0000313" key="5">
    <source>
        <dbReference type="Proteomes" id="UP000698800"/>
    </source>
</evidence>
<feature type="region of interest" description="Disordered" evidence="2">
    <location>
        <begin position="1"/>
        <end position="21"/>
    </location>
</feature>
<keyword evidence="1" id="KW-0694">RNA-binding</keyword>
<dbReference type="CDD" id="cd00593">
    <property type="entry name" value="RIBOc"/>
    <property type="match status" value="1"/>
</dbReference>
<dbReference type="OrthoDB" id="2392202at2759"/>
<comment type="caution">
    <text evidence="4">The sequence shown here is derived from an EMBL/GenBank/DDBJ whole genome shotgun (WGS) entry which is preliminary data.</text>
</comment>
<dbReference type="SUPFAM" id="SSF69065">
    <property type="entry name" value="RNase III domain-like"/>
    <property type="match status" value="1"/>
</dbReference>
<evidence type="ECO:0000259" key="3">
    <source>
        <dbReference type="PROSITE" id="PS50142"/>
    </source>
</evidence>
<sequence length="401" mass="43766">MQVARFSDSRPPLTVHQAEGTRNFPSVNRVTSNLNAPVPRLIEALSDVLATPESIHELFVSAGEEIVNQCVDLRTALQKKVTSTTAKMRPSSGDSGCTGGASMAPAFGNKNMNRNRELPPLPLISNSALLSQVFTHSACLDAHHCDPHSAANLSYERLEFIGDAYIECIASRIIFTRFPLSGPGKLSQIRESLVKNETLARYAVSYGLDRKIEIPPAVRKGMASKSWTKILGDVFEAYVAAIVLSSPDTGFAQAESWLASLWEDKLAVHDRQELNPHAKSEIMKKLMGRCTKIEFREEREQKILKKEGRSKFFIGAYLTGWGWENQHLGSGEGYSKGEAGTRAAMNALENVPLVDEIAAVKKAFDEEEKARRKLEDSGAKSQASCSPDTTAALPASSGEAS</sequence>
<organism evidence="4 5">
    <name type="scientific">Glutinoglossum americanum</name>
    <dbReference type="NCBI Taxonomy" id="1670608"/>
    <lineage>
        <taxon>Eukaryota</taxon>
        <taxon>Fungi</taxon>
        <taxon>Dikarya</taxon>
        <taxon>Ascomycota</taxon>
        <taxon>Pezizomycotina</taxon>
        <taxon>Geoglossomycetes</taxon>
        <taxon>Geoglossales</taxon>
        <taxon>Geoglossaceae</taxon>
        <taxon>Glutinoglossum</taxon>
    </lineage>
</organism>
<dbReference type="EMBL" id="JAGHQL010000066">
    <property type="protein sequence ID" value="KAH0541891.1"/>
    <property type="molecule type" value="Genomic_DNA"/>
</dbReference>
<dbReference type="AlphaFoldDB" id="A0A9P8I6N4"/>
<reference evidence="4" key="1">
    <citation type="submission" date="2021-03" db="EMBL/GenBank/DDBJ databases">
        <title>Comparative genomics and phylogenomic investigation of the class Geoglossomycetes provide insights into ecological specialization and systematics.</title>
        <authorList>
            <person name="Melie T."/>
            <person name="Pirro S."/>
            <person name="Miller A.N."/>
            <person name="Quandt A."/>
        </authorList>
    </citation>
    <scope>NUCLEOTIDE SEQUENCE</scope>
    <source>
        <strain evidence="4">GBOQ0MN5Z8</strain>
    </source>
</reference>
<dbReference type="Pfam" id="PF00636">
    <property type="entry name" value="Ribonuclease_3"/>
    <property type="match status" value="1"/>
</dbReference>
<keyword evidence="5" id="KW-1185">Reference proteome</keyword>
<accession>A0A9P8I6N4</accession>
<evidence type="ECO:0000313" key="4">
    <source>
        <dbReference type="EMBL" id="KAH0541891.1"/>
    </source>
</evidence>
<dbReference type="GO" id="GO:0005654">
    <property type="term" value="C:nucleoplasm"/>
    <property type="evidence" value="ECO:0007669"/>
    <property type="project" value="TreeGrafter"/>
</dbReference>
<feature type="compositionally biased region" description="Basic and acidic residues" evidence="2">
    <location>
        <begin position="368"/>
        <end position="378"/>
    </location>
</feature>
<dbReference type="SUPFAM" id="SSF54768">
    <property type="entry name" value="dsRNA-binding domain-like"/>
    <property type="match status" value="1"/>
</dbReference>
<dbReference type="Gene3D" id="1.10.1520.10">
    <property type="entry name" value="Ribonuclease III domain"/>
    <property type="match status" value="1"/>
</dbReference>
<dbReference type="GO" id="GO:0006369">
    <property type="term" value="P:termination of RNA polymerase II transcription"/>
    <property type="evidence" value="ECO:0007669"/>
    <property type="project" value="TreeGrafter"/>
</dbReference>
<feature type="region of interest" description="Disordered" evidence="2">
    <location>
        <begin position="368"/>
        <end position="401"/>
    </location>
</feature>
<dbReference type="PANTHER" id="PTHR11207">
    <property type="entry name" value="RIBONUCLEASE III"/>
    <property type="match status" value="1"/>
</dbReference>
<protein>
    <recommendedName>
        <fullName evidence="3">RNase III domain-containing protein</fullName>
    </recommendedName>
</protein>
<feature type="compositionally biased region" description="Polar residues" evidence="2">
    <location>
        <begin position="379"/>
        <end position="389"/>
    </location>
</feature>
<dbReference type="InterPro" id="IPR000999">
    <property type="entry name" value="RNase_III_dom"/>
</dbReference>
<evidence type="ECO:0000256" key="1">
    <source>
        <dbReference type="ARBA" id="ARBA00022884"/>
    </source>
</evidence>
<dbReference type="InterPro" id="IPR036389">
    <property type="entry name" value="RNase_III_sf"/>
</dbReference>
<name>A0A9P8I6N4_9PEZI</name>
<dbReference type="GO" id="GO:0006364">
    <property type="term" value="P:rRNA processing"/>
    <property type="evidence" value="ECO:0007669"/>
    <property type="project" value="TreeGrafter"/>
</dbReference>
<dbReference type="Gene3D" id="3.30.160.20">
    <property type="match status" value="1"/>
</dbReference>
<dbReference type="Proteomes" id="UP000698800">
    <property type="component" value="Unassembled WGS sequence"/>
</dbReference>
<feature type="domain" description="RNase III" evidence="3">
    <location>
        <begin position="124"/>
        <end position="247"/>
    </location>
</feature>
<feature type="region of interest" description="Disordered" evidence="2">
    <location>
        <begin position="84"/>
        <end position="112"/>
    </location>
</feature>